<dbReference type="EMBL" id="DS113260">
    <property type="protein sequence ID" value="EAY15092.1"/>
    <property type="molecule type" value="Genomic_DNA"/>
</dbReference>
<dbReference type="Pfam" id="PF12796">
    <property type="entry name" value="Ank_2"/>
    <property type="match status" value="2"/>
</dbReference>
<dbReference type="PANTHER" id="PTHR24182:SF13">
    <property type="entry name" value="LD18443P"/>
    <property type="match status" value="1"/>
</dbReference>
<dbReference type="SUPFAM" id="SSF48403">
    <property type="entry name" value="Ankyrin repeat"/>
    <property type="match status" value="1"/>
</dbReference>
<dbReference type="InParanoid" id="A2DWR0"/>
<dbReference type="KEGG" id="tva:4773096"/>
<keyword evidence="4" id="KW-1185">Reference proteome</keyword>
<dbReference type="SUPFAM" id="SSF140860">
    <property type="entry name" value="Pseudo ankyrin repeat-like"/>
    <property type="match status" value="1"/>
</dbReference>
<reference evidence="3" key="1">
    <citation type="submission" date="2006-10" db="EMBL/GenBank/DDBJ databases">
        <authorList>
            <person name="Amadeo P."/>
            <person name="Zhao Q."/>
            <person name="Wortman J."/>
            <person name="Fraser-Liggett C."/>
            <person name="Carlton J."/>
        </authorList>
    </citation>
    <scope>NUCLEOTIDE SEQUENCE</scope>
    <source>
        <strain evidence="3">G3</strain>
    </source>
</reference>
<feature type="repeat" description="ANK" evidence="1">
    <location>
        <begin position="309"/>
        <end position="341"/>
    </location>
</feature>
<dbReference type="Proteomes" id="UP000001542">
    <property type="component" value="Unassembled WGS sequence"/>
</dbReference>
<dbReference type="InterPro" id="IPR002110">
    <property type="entry name" value="Ankyrin_rpt"/>
</dbReference>
<dbReference type="OrthoDB" id="366390at2759"/>
<feature type="repeat" description="ANK" evidence="1">
    <location>
        <begin position="507"/>
        <end position="539"/>
    </location>
</feature>
<dbReference type="VEuPathDB" id="TrichDB:TVAGG3_0839910"/>
<protein>
    <submittedName>
        <fullName evidence="3">Ankyrin repeat protein, putative</fullName>
    </submittedName>
</protein>
<feature type="repeat" description="ANK" evidence="1">
    <location>
        <begin position="342"/>
        <end position="374"/>
    </location>
</feature>
<reference evidence="3" key="2">
    <citation type="journal article" date="2007" name="Science">
        <title>Draft genome sequence of the sexually transmitted pathogen Trichomonas vaginalis.</title>
        <authorList>
            <person name="Carlton J.M."/>
            <person name="Hirt R.P."/>
            <person name="Silva J.C."/>
            <person name="Delcher A.L."/>
            <person name="Schatz M."/>
            <person name="Zhao Q."/>
            <person name="Wortman J.R."/>
            <person name="Bidwell S.L."/>
            <person name="Alsmark U.C.M."/>
            <person name="Besteiro S."/>
            <person name="Sicheritz-Ponten T."/>
            <person name="Noel C.J."/>
            <person name="Dacks J.B."/>
            <person name="Foster P.G."/>
            <person name="Simillion C."/>
            <person name="Van de Peer Y."/>
            <person name="Miranda-Saavedra D."/>
            <person name="Barton G.J."/>
            <person name="Westrop G.D."/>
            <person name="Mueller S."/>
            <person name="Dessi D."/>
            <person name="Fiori P.L."/>
            <person name="Ren Q."/>
            <person name="Paulsen I."/>
            <person name="Zhang H."/>
            <person name="Bastida-Corcuera F.D."/>
            <person name="Simoes-Barbosa A."/>
            <person name="Brown M.T."/>
            <person name="Hayes R.D."/>
            <person name="Mukherjee M."/>
            <person name="Okumura C.Y."/>
            <person name="Schneider R."/>
            <person name="Smith A.J."/>
            <person name="Vanacova S."/>
            <person name="Villalvazo M."/>
            <person name="Haas B.J."/>
            <person name="Pertea M."/>
            <person name="Feldblyum T.V."/>
            <person name="Utterback T.R."/>
            <person name="Shu C.L."/>
            <person name="Osoegawa K."/>
            <person name="de Jong P.J."/>
            <person name="Hrdy I."/>
            <person name="Horvathova L."/>
            <person name="Zubacova Z."/>
            <person name="Dolezal P."/>
            <person name="Malik S.B."/>
            <person name="Logsdon J.M. Jr."/>
            <person name="Henze K."/>
            <person name="Gupta A."/>
            <person name="Wang C.C."/>
            <person name="Dunne R.L."/>
            <person name="Upcroft J.A."/>
            <person name="Upcroft P."/>
            <person name="White O."/>
            <person name="Salzberg S.L."/>
            <person name="Tang P."/>
            <person name="Chiu C.-H."/>
            <person name="Lee Y.-S."/>
            <person name="Embley T.M."/>
            <person name="Coombs G.H."/>
            <person name="Mottram J.C."/>
            <person name="Tachezy J."/>
            <person name="Fraser-Liggett C.M."/>
            <person name="Johnson P.J."/>
        </authorList>
    </citation>
    <scope>NUCLEOTIDE SEQUENCE [LARGE SCALE GENOMIC DNA]</scope>
    <source>
        <strain evidence="3">G3</strain>
    </source>
</reference>
<dbReference type="Pfam" id="PF13637">
    <property type="entry name" value="Ank_4"/>
    <property type="match status" value="2"/>
</dbReference>
<accession>A2DWR0</accession>
<dbReference type="PRINTS" id="PR01415">
    <property type="entry name" value="ANKYRIN"/>
</dbReference>
<dbReference type="Pfam" id="PF11929">
    <property type="entry name" value="DUF3447"/>
    <property type="match status" value="1"/>
</dbReference>
<dbReference type="AlphaFoldDB" id="A2DWR0"/>
<feature type="repeat" description="ANK" evidence="1">
    <location>
        <begin position="441"/>
        <end position="473"/>
    </location>
</feature>
<dbReference type="PANTHER" id="PTHR24182">
    <property type="entry name" value="ANKYRIN REPEAT AND SOCS BOX CONTAINING 4"/>
    <property type="match status" value="1"/>
</dbReference>
<evidence type="ECO:0000256" key="1">
    <source>
        <dbReference type="PROSITE-ProRule" id="PRU00023"/>
    </source>
</evidence>
<feature type="domain" description="DUF3447" evidence="2">
    <location>
        <begin position="195"/>
        <end position="270"/>
    </location>
</feature>
<keyword evidence="1" id="KW-0040">ANK repeat</keyword>
<evidence type="ECO:0000313" key="3">
    <source>
        <dbReference type="EMBL" id="EAY15092.1"/>
    </source>
</evidence>
<dbReference type="Pfam" id="PF00023">
    <property type="entry name" value="Ank"/>
    <property type="match status" value="1"/>
</dbReference>
<dbReference type="eggNOG" id="KOG4177">
    <property type="taxonomic scope" value="Eukaryota"/>
</dbReference>
<dbReference type="InterPro" id="IPR020683">
    <property type="entry name" value="DUF3447"/>
</dbReference>
<dbReference type="InterPro" id="IPR036770">
    <property type="entry name" value="Ankyrin_rpt-contain_sf"/>
</dbReference>
<dbReference type="PROSITE" id="PS50297">
    <property type="entry name" value="ANK_REP_REGION"/>
    <property type="match status" value="6"/>
</dbReference>
<dbReference type="VEuPathDB" id="TrichDB:TVAG_392090"/>
<name>A2DWR0_TRIV3</name>
<feature type="repeat" description="ANK" evidence="1">
    <location>
        <begin position="540"/>
        <end position="572"/>
    </location>
</feature>
<evidence type="ECO:0000313" key="4">
    <source>
        <dbReference type="Proteomes" id="UP000001542"/>
    </source>
</evidence>
<dbReference type="PROSITE" id="PS50088">
    <property type="entry name" value="ANK_REPEAT"/>
    <property type="match status" value="6"/>
</dbReference>
<sequence>MCNQGIDPPDYNVLRSNYKSYIDSYNALYQLKTDKEEDLRSIYNMIKTELIDSKKQLPENVIQDILDLIPYNNRYSNSYLVLVKLISEDYQVTIDVNPIEDLTKCYLHEEDGKIILGAIVNSSKNQDIHSENTIYRAIMNDDKERFISFTESDSFDKNQKLKNNLYPYHSTSYSFLELCCYHGAVDCFKLSRSKFKSEITQQCLEFSFLGGNPDIMSECLKYQTPDEECMKYAIISHNIDFVTFLMNEYDIEIDLEYCGEYNNLEAFFIYFDQTNDVDKCFIYSPIFNIPSLFELFISLGADINAKDINGITALHQASISNNKKAVEFLLSHGANVNEKCYDFKTALHFATILNYIEIVELFLSHGANINEKDFDEKTPFAYAMLHNYKEIIKLFLLHGANPNEIINEECTALFYSLFNDDKEITELLLSHGANANERMNDENTALHFASIRGNKEIVEPFLLHGANINEKNCDELTALHLATNSKHKEIVELLLSHGASIDEKNITGQTPLFFAVHNKSIEIVELLLSHGANINEKDMFGKTPIFQAESFRELDLIEFLISHGANINETNNNGETLLDCAISINNAELIEFLHLHNSKS</sequence>
<feature type="repeat" description="ANK" evidence="1">
    <location>
        <begin position="474"/>
        <end position="506"/>
    </location>
</feature>
<evidence type="ECO:0000259" key="2">
    <source>
        <dbReference type="Pfam" id="PF11929"/>
    </source>
</evidence>
<dbReference type="RefSeq" id="XP_001327315.1">
    <property type="nucleotide sequence ID" value="XM_001327280.1"/>
</dbReference>
<dbReference type="Gene3D" id="1.25.40.20">
    <property type="entry name" value="Ankyrin repeat-containing domain"/>
    <property type="match status" value="2"/>
</dbReference>
<dbReference type="SMART" id="SM00248">
    <property type="entry name" value="ANK"/>
    <property type="match status" value="10"/>
</dbReference>
<dbReference type="SMR" id="A2DWR0"/>
<proteinExistence type="predicted"/>
<gene>
    <name evidence="3" type="ORF">TVAG_392090</name>
</gene>
<dbReference type="STRING" id="5722.A2DWR0"/>
<organism evidence="3 4">
    <name type="scientific">Trichomonas vaginalis (strain ATCC PRA-98 / G3)</name>
    <dbReference type="NCBI Taxonomy" id="412133"/>
    <lineage>
        <taxon>Eukaryota</taxon>
        <taxon>Metamonada</taxon>
        <taxon>Parabasalia</taxon>
        <taxon>Trichomonadida</taxon>
        <taxon>Trichomonadidae</taxon>
        <taxon>Trichomonas</taxon>
    </lineage>
</organism>